<name>A0A3L8Q8L4_CHLGU</name>
<feature type="non-terminal residue" evidence="2">
    <location>
        <position position="93"/>
    </location>
</feature>
<protein>
    <submittedName>
        <fullName evidence="2">Uncharacterized protein</fullName>
    </submittedName>
</protein>
<feature type="non-terminal residue" evidence="2">
    <location>
        <position position="1"/>
    </location>
</feature>
<sequence length="93" mass="10590">LRHPGPSIKHRIKRLRLFCVLFLRATVFWRPRQDSEGGWGGFLGELSVCARPPRLTDNCERVGLQTSWWEARAPTVRRSESYAGSALAPRGDE</sequence>
<feature type="chain" id="PRO_5018081350" evidence="1">
    <location>
        <begin position="30"/>
        <end position="93"/>
    </location>
</feature>
<keyword evidence="1" id="KW-0732">Signal</keyword>
<accession>A0A3L8Q8L4</accession>
<evidence type="ECO:0000313" key="3">
    <source>
        <dbReference type="Proteomes" id="UP000276834"/>
    </source>
</evidence>
<dbReference type="EMBL" id="QUSF01002280">
    <property type="protein sequence ID" value="RLV63635.1"/>
    <property type="molecule type" value="Genomic_DNA"/>
</dbReference>
<reference evidence="2 3" key="1">
    <citation type="journal article" date="2018" name="Proc. R. Soc. B">
        <title>A non-coding region near Follistatin controls head colour polymorphism in the Gouldian finch.</title>
        <authorList>
            <person name="Toomey M.B."/>
            <person name="Marques C.I."/>
            <person name="Andrade P."/>
            <person name="Araujo P.M."/>
            <person name="Sabatino S."/>
            <person name="Gazda M.A."/>
            <person name="Afonso S."/>
            <person name="Lopes R.J."/>
            <person name="Corbo J.C."/>
            <person name="Carneiro M."/>
        </authorList>
    </citation>
    <scope>NUCLEOTIDE SEQUENCE [LARGE SCALE GENOMIC DNA]</scope>
    <source>
        <strain evidence="2">Red01</strain>
        <tissue evidence="2">Muscle</tissue>
    </source>
</reference>
<gene>
    <name evidence="2" type="ORF">DV515_00018072</name>
</gene>
<proteinExistence type="predicted"/>
<organism evidence="2 3">
    <name type="scientific">Chloebia gouldiae</name>
    <name type="common">Gouldian finch</name>
    <name type="synonym">Erythrura gouldiae</name>
    <dbReference type="NCBI Taxonomy" id="44316"/>
    <lineage>
        <taxon>Eukaryota</taxon>
        <taxon>Metazoa</taxon>
        <taxon>Chordata</taxon>
        <taxon>Craniata</taxon>
        <taxon>Vertebrata</taxon>
        <taxon>Euteleostomi</taxon>
        <taxon>Archelosauria</taxon>
        <taxon>Archosauria</taxon>
        <taxon>Dinosauria</taxon>
        <taxon>Saurischia</taxon>
        <taxon>Theropoda</taxon>
        <taxon>Coelurosauria</taxon>
        <taxon>Aves</taxon>
        <taxon>Neognathae</taxon>
        <taxon>Neoaves</taxon>
        <taxon>Telluraves</taxon>
        <taxon>Australaves</taxon>
        <taxon>Passeriformes</taxon>
        <taxon>Passeroidea</taxon>
        <taxon>Passeridae</taxon>
        <taxon>Chloebia</taxon>
    </lineage>
</organism>
<feature type="signal peptide" evidence="1">
    <location>
        <begin position="1"/>
        <end position="29"/>
    </location>
</feature>
<keyword evidence="3" id="KW-1185">Reference proteome</keyword>
<evidence type="ECO:0000256" key="1">
    <source>
        <dbReference type="SAM" id="SignalP"/>
    </source>
</evidence>
<dbReference type="Proteomes" id="UP000276834">
    <property type="component" value="Unassembled WGS sequence"/>
</dbReference>
<evidence type="ECO:0000313" key="2">
    <source>
        <dbReference type="EMBL" id="RLV63635.1"/>
    </source>
</evidence>
<dbReference type="AlphaFoldDB" id="A0A3L8Q8L4"/>
<comment type="caution">
    <text evidence="2">The sequence shown here is derived from an EMBL/GenBank/DDBJ whole genome shotgun (WGS) entry which is preliminary data.</text>
</comment>